<keyword evidence="2" id="KW-1185">Reference proteome</keyword>
<dbReference type="Proteomes" id="UP000475862">
    <property type="component" value="Unassembled WGS sequence"/>
</dbReference>
<organism evidence="1 2">
    <name type="scientific">Aphis glycines</name>
    <name type="common">Soybean aphid</name>
    <dbReference type="NCBI Taxonomy" id="307491"/>
    <lineage>
        <taxon>Eukaryota</taxon>
        <taxon>Metazoa</taxon>
        <taxon>Ecdysozoa</taxon>
        <taxon>Arthropoda</taxon>
        <taxon>Hexapoda</taxon>
        <taxon>Insecta</taxon>
        <taxon>Pterygota</taxon>
        <taxon>Neoptera</taxon>
        <taxon>Paraneoptera</taxon>
        <taxon>Hemiptera</taxon>
        <taxon>Sternorrhyncha</taxon>
        <taxon>Aphidomorpha</taxon>
        <taxon>Aphidoidea</taxon>
        <taxon>Aphididae</taxon>
        <taxon>Aphidini</taxon>
        <taxon>Aphis</taxon>
        <taxon>Aphis</taxon>
    </lineage>
</organism>
<dbReference type="AlphaFoldDB" id="A0A6G0TZB7"/>
<gene>
    <name evidence="1" type="ORF">AGLY_003783</name>
</gene>
<dbReference type="OrthoDB" id="6617361at2759"/>
<comment type="caution">
    <text evidence="1">The sequence shown here is derived from an EMBL/GenBank/DDBJ whole genome shotgun (WGS) entry which is preliminary data.</text>
</comment>
<evidence type="ECO:0000313" key="2">
    <source>
        <dbReference type="Proteomes" id="UP000475862"/>
    </source>
</evidence>
<dbReference type="Gene3D" id="2.20.25.240">
    <property type="match status" value="1"/>
</dbReference>
<evidence type="ECO:0000313" key="1">
    <source>
        <dbReference type="EMBL" id="KAE9541792.1"/>
    </source>
</evidence>
<reference evidence="1 2" key="1">
    <citation type="submission" date="2019-08" db="EMBL/GenBank/DDBJ databases">
        <title>The genome of the soybean aphid Biotype 1, its phylome, world population structure and adaptation to the North American continent.</title>
        <authorList>
            <person name="Giordano R."/>
            <person name="Donthu R.K."/>
            <person name="Hernandez A.G."/>
            <person name="Wright C.L."/>
            <person name="Zimin A.V."/>
        </authorList>
    </citation>
    <scope>NUCLEOTIDE SEQUENCE [LARGE SCALE GENOMIC DNA]</scope>
    <source>
        <tissue evidence="1">Whole aphids</tissue>
    </source>
</reference>
<evidence type="ECO:0008006" key="3">
    <source>
        <dbReference type="Google" id="ProtNLM"/>
    </source>
</evidence>
<name>A0A6G0TZB7_APHGL</name>
<dbReference type="EMBL" id="VYZN01000012">
    <property type="protein sequence ID" value="KAE9541792.1"/>
    <property type="molecule type" value="Genomic_DNA"/>
</dbReference>
<protein>
    <recommendedName>
        <fullName evidence="3">FLYWCH-type domain-containing protein</fullName>
    </recommendedName>
</protein>
<sequence length="284" mass="32383">MAVFLKSKRDKDMVRWRCVKRSCSATLYTFGSKVVNEENILLSDQDRHNHMPCNDSDINRQMVSTICKRKASEELFIQPKKIILKELAQTSQLADGLTSNDFNTIRKDIGKWIKYTFGLLYLGLEEVSDCFVEDLMPECPTDERVTKYCDYLVNNYISEDSTFPPCLWACNSASILLTTNACESFHSFFNDHFYSNSPSILSWLNVVKNFVQTDTYIKINSVIIPKTSKDANIIKKKVHNQKQITRLGPTSPTPIISPEFICAAKAADELDDSTSHAAKTTRKY</sequence>
<accession>A0A6G0TZB7</accession>
<proteinExistence type="predicted"/>